<feature type="domain" description="Reelin" evidence="2">
    <location>
        <begin position="7"/>
        <end position="153"/>
    </location>
</feature>
<reference evidence="4" key="1">
    <citation type="submission" date="2025-08" db="UniProtKB">
        <authorList>
            <consortium name="RefSeq"/>
        </authorList>
    </citation>
    <scope>IDENTIFICATION</scope>
    <source>
        <strain evidence="4">Airmid</strain>
    </source>
</reference>
<evidence type="ECO:0000313" key="3">
    <source>
        <dbReference type="Proteomes" id="UP000515146"/>
    </source>
</evidence>
<dbReference type="InParanoid" id="A0A6P6Y777"/>
<keyword evidence="3" id="KW-1185">Reference proteome</keyword>
<dbReference type="Proteomes" id="UP000515146">
    <property type="component" value="Unplaced"/>
</dbReference>
<dbReference type="CDD" id="cd08544">
    <property type="entry name" value="Reeler"/>
    <property type="match status" value="1"/>
</dbReference>
<sequence length="153" mass="16648">MKKFTGILAIMVMVIMLVESYPTGAPKCSATAPKHEDHKAQTTPSPYQITATKKDKSTATVTISGGDFKGFMLYATKPGSNDMLGKFTKNDKSKEITCGSATAITHKNDNVKSSITLTWTAPDKFTGDVIFRGAVVKEFKEFWAGLKSPKITF</sequence>
<dbReference type="InterPro" id="IPR042307">
    <property type="entry name" value="Reeler_sf"/>
</dbReference>
<dbReference type="KEGG" id="dpte:113794913"/>
<dbReference type="Pfam" id="PF02014">
    <property type="entry name" value="Reeler"/>
    <property type="match status" value="1"/>
</dbReference>
<organism evidence="3 4">
    <name type="scientific">Dermatophagoides pteronyssinus</name>
    <name type="common">European house dust mite</name>
    <dbReference type="NCBI Taxonomy" id="6956"/>
    <lineage>
        <taxon>Eukaryota</taxon>
        <taxon>Metazoa</taxon>
        <taxon>Ecdysozoa</taxon>
        <taxon>Arthropoda</taxon>
        <taxon>Chelicerata</taxon>
        <taxon>Arachnida</taxon>
        <taxon>Acari</taxon>
        <taxon>Acariformes</taxon>
        <taxon>Sarcoptiformes</taxon>
        <taxon>Astigmata</taxon>
        <taxon>Psoroptidia</taxon>
        <taxon>Analgoidea</taxon>
        <taxon>Pyroglyphidae</taxon>
        <taxon>Dermatophagoidinae</taxon>
        <taxon>Dermatophagoides</taxon>
    </lineage>
</organism>
<gene>
    <name evidence="4" type="primary">LOC113794913</name>
</gene>
<proteinExistence type="predicted"/>
<dbReference type="Gene3D" id="2.60.40.4060">
    <property type="entry name" value="Reeler domain"/>
    <property type="match status" value="1"/>
</dbReference>
<dbReference type="InterPro" id="IPR051237">
    <property type="entry name" value="Ferric-chelate_Red/DefProt"/>
</dbReference>
<dbReference type="AlphaFoldDB" id="A0A6P6Y777"/>
<dbReference type="InterPro" id="IPR002861">
    <property type="entry name" value="Reeler_dom"/>
</dbReference>
<dbReference type="GeneID" id="113794913"/>
<name>A0A6P6Y777_DERPT</name>
<evidence type="ECO:0000259" key="2">
    <source>
        <dbReference type="PROSITE" id="PS51019"/>
    </source>
</evidence>
<keyword evidence="1" id="KW-0732">Signal</keyword>
<dbReference type="GO" id="GO:0016020">
    <property type="term" value="C:membrane"/>
    <property type="evidence" value="ECO:0007669"/>
    <property type="project" value="TreeGrafter"/>
</dbReference>
<dbReference type="RefSeq" id="XP_027200866.1">
    <property type="nucleotide sequence ID" value="XM_027345065.1"/>
</dbReference>
<dbReference type="OrthoDB" id="6418377at2759"/>
<feature type="signal peptide" evidence="1">
    <location>
        <begin position="1"/>
        <end position="20"/>
    </location>
</feature>
<evidence type="ECO:0000256" key="1">
    <source>
        <dbReference type="SAM" id="SignalP"/>
    </source>
</evidence>
<evidence type="ECO:0000313" key="4">
    <source>
        <dbReference type="RefSeq" id="XP_027200866.1"/>
    </source>
</evidence>
<feature type="chain" id="PRO_5028011662" evidence="1">
    <location>
        <begin position="21"/>
        <end position="153"/>
    </location>
</feature>
<dbReference type="PROSITE" id="PS51019">
    <property type="entry name" value="REELIN"/>
    <property type="match status" value="1"/>
</dbReference>
<dbReference type="PANTHER" id="PTHR45828">
    <property type="entry name" value="CYTOCHROME B561/FERRIC REDUCTASE TRANSMEMBRANE"/>
    <property type="match status" value="1"/>
</dbReference>
<protein>
    <submittedName>
        <fullName evidence="4">Defense protein 3</fullName>
    </submittedName>
</protein>
<accession>A0A6P6Y777</accession>
<dbReference type="PANTHER" id="PTHR45828:SF45">
    <property type="entry name" value="REELIN DOMAIN-CONTAINING PROTEIN"/>
    <property type="match status" value="1"/>
</dbReference>
<dbReference type="OMA" id="LENFWVG"/>